<protein>
    <submittedName>
        <fullName evidence="2">Alanine dehydrogenase</fullName>
    </submittedName>
</protein>
<dbReference type="RefSeq" id="WP_165613059.1">
    <property type="nucleotide sequence ID" value="NZ_FRAG01000019.1"/>
</dbReference>
<feature type="domain" description="Alanine dehydrogenase/pyridine nucleotide transhydrogenase N-terminal" evidence="1">
    <location>
        <begin position="7"/>
        <end position="145"/>
    </location>
</feature>
<dbReference type="GO" id="GO:0005886">
    <property type="term" value="C:plasma membrane"/>
    <property type="evidence" value="ECO:0007669"/>
    <property type="project" value="TreeGrafter"/>
</dbReference>
<dbReference type="SUPFAM" id="SSF52283">
    <property type="entry name" value="Formate/glycerate dehydrogenase catalytic domain-like"/>
    <property type="match status" value="1"/>
</dbReference>
<dbReference type="Pfam" id="PF05222">
    <property type="entry name" value="AlaDh_PNT_N"/>
    <property type="match status" value="1"/>
</dbReference>
<dbReference type="Proteomes" id="UP000184465">
    <property type="component" value="Unassembled WGS sequence"/>
</dbReference>
<keyword evidence="3" id="KW-1185">Reference proteome</keyword>
<sequence length="372" mass="42723">MKIKTMGFPRMTRKKGEKRDFLPELFKKLSNFKGIDILIEDGYGKGMGLTHEDYLNKNSNLKFTTHDDIYKQDLVIVLRAPNEEDIKIMKEGSILISMLHYDTRPLRNDLLKSRGIISYSMDSMVDDENNRMVVNYWGTSMTGAAVAFNKLKETMKYFYSEGRRPINVAIIGLGKVGINAARAFKRLSDKTFYNKKIPGVIIKILPKSITINTEALKYILKETDILVDASRRSDPSQIIVPNSLIYYMPKHSIILDLTADPYNDEVDPIQQKAVEGIPTGTLEKYMIYPEDDVYKTIPDKVDTTNRRIVASCNAWPGVHPRESMSTYGKQIYPFLKILLEKDPYSLDINSENLYERALVKSSLHYFMENLKN</sequence>
<dbReference type="PANTHER" id="PTHR42795:SF1">
    <property type="entry name" value="ALANINE DEHYDROGENASE"/>
    <property type="match status" value="1"/>
</dbReference>
<dbReference type="Gene3D" id="3.40.50.720">
    <property type="entry name" value="NAD(P)-binding Rossmann-like Domain"/>
    <property type="match status" value="2"/>
</dbReference>
<dbReference type="GO" id="GO:0000286">
    <property type="term" value="F:alanine dehydrogenase activity"/>
    <property type="evidence" value="ECO:0007669"/>
    <property type="project" value="TreeGrafter"/>
</dbReference>
<dbReference type="InterPro" id="IPR007886">
    <property type="entry name" value="AlaDH/PNT_N"/>
</dbReference>
<evidence type="ECO:0000259" key="1">
    <source>
        <dbReference type="SMART" id="SM01003"/>
    </source>
</evidence>
<accession>A0A1M6NV44</accession>
<reference evidence="2 3" key="1">
    <citation type="submission" date="2016-11" db="EMBL/GenBank/DDBJ databases">
        <authorList>
            <person name="Jaros S."/>
            <person name="Januszkiewicz K."/>
            <person name="Wedrychowicz H."/>
        </authorList>
    </citation>
    <scope>NUCLEOTIDE SEQUENCE [LARGE SCALE GENOMIC DNA]</scope>
    <source>
        <strain evidence="2 3">DSM 15212</strain>
    </source>
</reference>
<dbReference type="GO" id="GO:0006524">
    <property type="term" value="P:alanine catabolic process"/>
    <property type="evidence" value="ECO:0007669"/>
    <property type="project" value="TreeGrafter"/>
</dbReference>
<dbReference type="PANTHER" id="PTHR42795">
    <property type="entry name" value="ALANINE DEHYDROGENASE"/>
    <property type="match status" value="1"/>
</dbReference>
<dbReference type="EMBL" id="FRAG01000019">
    <property type="protein sequence ID" value="SHJ99484.1"/>
    <property type="molecule type" value="Genomic_DNA"/>
</dbReference>
<dbReference type="SMART" id="SM01003">
    <property type="entry name" value="AlaDh_PNT_N"/>
    <property type="match status" value="1"/>
</dbReference>
<evidence type="ECO:0000313" key="2">
    <source>
        <dbReference type="EMBL" id="SHJ99484.1"/>
    </source>
</evidence>
<name>A0A1M6NV44_PARC5</name>
<organism evidence="2 3">
    <name type="scientific">Paramaledivibacter caminithermalis (strain DSM 15212 / CIP 107654 / DViRD3)</name>
    <name type="common">Clostridium caminithermale</name>
    <dbReference type="NCBI Taxonomy" id="1121301"/>
    <lineage>
        <taxon>Bacteria</taxon>
        <taxon>Bacillati</taxon>
        <taxon>Bacillota</taxon>
        <taxon>Clostridia</taxon>
        <taxon>Peptostreptococcales</taxon>
        <taxon>Caminicellaceae</taxon>
        <taxon>Paramaledivibacter</taxon>
    </lineage>
</organism>
<dbReference type="InterPro" id="IPR036291">
    <property type="entry name" value="NAD(P)-bd_dom_sf"/>
</dbReference>
<evidence type="ECO:0000313" key="3">
    <source>
        <dbReference type="Proteomes" id="UP000184465"/>
    </source>
</evidence>
<dbReference type="SUPFAM" id="SSF51735">
    <property type="entry name" value="NAD(P)-binding Rossmann-fold domains"/>
    <property type="match status" value="1"/>
</dbReference>
<dbReference type="STRING" id="1121301.SAMN02745912_01891"/>
<gene>
    <name evidence="2" type="ORF">SAMN02745912_01891</name>
</gene>
<proteinExistence type="predicted"/>
<dbReference type="AlphaFoldDB" id="A0A1M6NV44"/>